<feature type="coiled-coil region" evidence="1">
    <location>
        <begin position="40"/>
        <end position="99"/>
    </location>
</feature>
<keyword evidence="1" id="KW-0175">Coiled coil</keyword>
<sequence length="592" mass="68089">MLCLNKSFNRLVFKSQVSSQVNDLINPYTYKVVASKFLDKNDYEKENSARKAELEKIKAENMKKLKKIVEKKILIETKINQVENQMLETNKEIDKHEKELFDESICSSISENAVFRTPAMANRRLINKLYSDKKNSTIKKNLDQEIVQFHANSNSLFSIALKVTEANKICCVLGFDYEFKKYEVPNPEDSDQKNPLQTISVTDKRLNLITLWNMDTFDLKLGILRDQYTRYVEEGSVSSLNSNQNEPIFLTDSSDEWQTIDNFLHKNETFSPRVIDHVINGSNDKKSFKRRLSYMNLNAISQSSLPSLPVANESDNEDNVDSGDFAAKKKCYGTPKIQNSIPVIPFTPGSAVKRKPQFDNDTNLNSSFDLSNQLSICNAFVYATCRDALNDDDFQIEDEDEFLNDTDDEENSESAKNVRSIPAMDDSNLKACARLIYDLNKLMDIHAIDKVKKFEMTKSMCSSSSLEEKSVDYLNHNNDQPLYCMKIVILYSQLSQFKPDYWSLHNEENVPKIKKVYSKIVKLLRGLKESINCLFKSIENNLDSLIKSKYDLIITQITKLFYLNGEYQLLICANTVLNRTNYSLMMSKKGNK</sequence>
<evidence type="ECO:0000313" key="2">
    <source>
        <dbReference type="EMBL" id="RMZ99335.1"/>
    </source>
</evidence>
<gene>
    <name evidence="2" type="ORF">BpHYR1_015389</name>
</gene>
<comment type="caution">
    <text evidence="2">The sequence shown here is derived from an EMBL/GenBank/DDBJ whole genome shotgun (WGS) entry which is preliminary data.</text>
</comment>
<evidence type="ECO:0000256" key="1">
    <source>
        <dbReference type="SAM" id="Coils"/>
    </source>
</evidence>
<dbReference type="Proteomes" id="UP000276133">
    <property type="component" value="Unassembled WGS sequence"/>
</dbReference>
<protein>
    <submittedName>
        <fullName evidence="2">Uncharacterized protein</fullName>
    </submittedName>
</protein>
<evidence type="ECO:0000313" key="3">
    <source>
        <dbReference type="Proteomes" id="UP000276133"/>
    </source>
</evidence>
<organism evidence="2 3">
    <name type="scientific">Brachionus plicatilis</name>
    <name type="common">Marine rotifer</name>
    <name type="synonym">Brachionus muelleri</name>
    <dbReference type="NCBI Taxonomy" id="10195"/>
    <lineage>
        <taxon>Eukaryota</taxon>
        <taxon>Metazoa</taxon>
        <taxon>Spiralia</taxon>
        <taxon>Gnathifera</taxon>
        <taxon>Rotifera</taxon>
        <taxon>Eurotatoria</taxon>
        <taxon>Monogononta</taxon>
        <taxon>Pseudotrocha</taxon>
        <taxon>Ploima</taxon>
        <taxon>Brachionidae</taxon>
        <taxon>Brachionus</taxon>
    </lineage>
</organism>
<proteinExistence type="predicted"/>
<dbReference type="EMBL" id="REGN01010268">
    <property type="protein sequence ID" value="RMZ99335.1"/>
    <property type="molecule type" value="Genomic_DNA"/>
</dbReference>
<keyword evidence="3" id="KW-1185">Reference proteome</keyword>
<accession>A0A3M7PJM8</accession>
<reference evidence="2 3" key="1">
    <citation type="journal article" date="2018" name="Sci. Rep.">
        <title>Genomic signatures of local adaptation to the degree of environmental predictability in rotifers.</title>
        <authorList>
            <person name="Franch-Gras L."/>
            <person name="Hahn C."/>
            <person name="Garcia-Roger E.M."/>
            <person name="Carmona M.J."/>
            <person name="Serra M."/>
            <person name="Gomez A."/>
        </authorList>
    </citation>
    <scope>NUCLEOTIDE SEQUENCE [LARGE SCALE GENOMIC DNA]</scope>
    <source>
        <strain evidence="2">HYR1</strain>
    </source>
</reference>
<dbReference type="AlphaFoldDB" id="A0A3M7PJM8"/>
<name>A0A3M7PJM8_BRAPC</name>